<feature type="domain" description="Rhodanese" evidence="2">
    <location>
        <begin position="39"/>
        <end position="131"/>
    </location>
</feature>
<dbReference type="OrthoDB" id="10252009at2759"/>
<dbReference type="GO" id="GO:0019903">
    <property type="term" value="F:protein phosphatase binding"/>
    <property type="evidence" value="ECO:0007669"/>
    <property type="project" value="TreeGrafter"/>
</dbReference>
<reference evidence="3" key="1">
    <citation type="submission" date="2021-04" db="EMBL/GenBank/DDBJ databases">
        <authorList>
            <consortium name="Molecular Ecology Group"/>
        </authorList>
    </citation>
    <scope>NUCLEOTIDE SEQUENCE</scope>
</reference>
<dbReference type="Gene3D" id="3.90.190.10">
    <property type="entry name" value="Protein tyrosine phosphatase superfamily"/>
    <property type="match status" value="1"/>
</dbReference>
<dbReference type="PANTHER" id="PTHR46659">
    <property type="entry name" value="SERINE/THREONINE/TYROSINE-INTERACTING-LIKE PROTEIN 1"/>
    <property type="match status" value="1"/>
</dbReference>
<proteinExistence type="predicted"/>
<dbReference type="PROSITE" id="PS50206">
    <property type="entry name" value="RHODANESE_3"/>
    <property type="match status" value="1"/>
</dbReference>
<dbReference type="InterPro" id="IPR020422">
    <property type="entry name" value="TYR_PHOSPHATASE_DUAL_dom"/>
</dbReference>
<dbReference type="EMBL" id="CAJHNH020005746">
    <property type="protein sequence ID" value="CAG5132906.1"/>
    <property type="molecule type" value="Genomic_DNA"/>
</dbReference>
<dbReference type="GO" id="GO:0004864">
    <property type="term" value="F:protein phosphatase inhibitor activity"/>
    <property type="evidence" value="ECO:0007669"/>
    <property type="project" value="TreeGrafter"/>
</dbReference>
<evidence type="ECO:0008006" key="5">
    <source>
        <dbReference type="Google" id="ProtNLM"/>
    </source>
</evidence>
<dbReference type="Pfam" id="PF00581">
    <property type="entry name" value="Rhodanese"/>
    <property type="match status" value="1"/>
</dbReference>
<dbReference type="SUPFAM" id="SSF52799">
    <property type="entry name" value="(Phosphotyrosine protein) phosphatases II"/>
    <property type="match status" value="1"/>
</dbReference>
<dbReference type="SMART" id="SM00450">
    <property type="entry name" value="RHOD"/>
    <property type="match status" value="1"/>
</dbReference>
<gene>
    <name evidence="3" type="ORF">CUNI_LOCUS18464</name>
</gene>
<evidence type="ECO:0000313" key="4">
    <source>
        <dbReference type="Proteomes" id="UP000678393"/>
    </source>
</evidence>
<accession>A0A8S4A1M3</accession>
<dbReference type="PANTHER" id="PTHR46659:SF1">
    <property type="entry name" value="SERINE_THREONINE_TYROSINE-INTERACTING-LIKE PROTEIN 1"/>
    <property type="match status" value="1"/>
</dbReference>
<feature type="domain" description="Tyrosine-protein phosphatase" evidence="1">
    <location>
        <begin position="148"/>
        <end position="291"/>
    </location>
</feature>
<dbReference type="InterPro" id="IPR029021">
    <property type="entry name" value="Prot-tyrosine_phosphatase-like"/>
</dbReference>
<dbReference type="Gene3D" id="3.40.250.10">
    <property type="entry name" value="Rhodanese-like domain"/>
    <property type="match status" value="1"/>
</dbReference>
<sequence length="302" mass="34455">MAATEASDGVEFIESVDLFNMLQQGIDYSCLSDTNYLYLIDARKKADYNESHIITAKLAPRKEDGTFLIPYDAEIECKKNIIVYDGNTGEIIGPSEAIDCALLFWKVGSRGTIKILRGGYEEFSALYPFLRTQKILYTPRELDEIKTYPLEILPGLLYLGNWRQGNSPQVQKDMKIRGHINCCVEAETMFTEPNPHLLHIQVNDDNEEDLYSHFNAACAFTDYHFDELFAVLVFDTIGISRAVTVVIAVIMYTNKWTLSEAYKHVKKCCSAMRPNRGFVEQLSQWEEDILGKKRTDIADPNF</sequence>
<comment type="caution">
    <text evidence="3">The sequence shown here is derived from an EMBL/GenBank/DDBJ whole genome shotgun (WGS) entry which is preliminary data.</text>
</comment>
<dbReference type="AlphaFoldDB" id="A0A8S4A1M3"/>
<dbReference type="GO" id="GO:0062030">
    <property type="term" value="P:negative regulation of stress granule assembly"/>
    <property type="evidence" value="ECO:0007669"/>
    <property type="project" value="TreeGrafter"/>
</dbReference>
<dbReference type="Pfam" id="PF00782">
    <property type="entry name" value="DSPc"/>
    <property type="match status" value="1"/>
</dbReference>
<dbReference type="Proteomes" id="UP000678393">
    <property type="component" value="Unassembled WGS sequence"/>
</dbReference>
<dbReference type="FunFam" id="3.90.190.10:FF:000082">
    <property type="entry name" value="Serine/threonine/tyrosine-interacting-like protein 1"/>
    <property type="match status" value="1"/>
</dbReference>
<dbReference type="InterPro" id="IPR001763">
    <property type="entry name" value="Rhodanese-like_dom"/>
</dbReference>
<dbReference type="GO" id="GO:0005739">
    <property type="term" value="C:mitochondrion"/>
    <property type="evidence" value="ECO:0007669"/>
    <property type="project" value="TreeGrafter"/>
</dbReference>
<evidence type="ECO:0000313" key="3">
    <source>
        <dbReference type="EMBL" id="CAG5132906.1"/>
    </source>
</evidence>
<dbReference type="InterPro" id="IPR036873">
    <property type="entry name" value="Rhodanese-like_dom_sf"/>
</dbReference>
<evidence type="ECO:0000259" key="2">
    <source>
        <dbReference type="PROSITE" id="PS50206"/>
    </source>
</evidence>
<dbReference type="PROSITE" id="PS50054">
    <property type="entry name" value="TYR_PHOSPHATASE_DUAL"/>
    <property type="match status" value="1"/>
</dbReference>
<dbReference type="SUPFAM" id="SSF52821">
    <property type="entry name" value="Rhodanese/Cell cycle control phosphatase"/>
    <property type="match status" value="1"/>
</dbReference>
<dbReference type="InterPro" id="IPR053272">
    <property type="entry name" value="STY_interacting-like"/>
</dbReference>
<dbReference type="InterPro" id="IPR000340">
    <property type="entry name" value="Dual-sp_phosphatase_cat-dom"/>
</dbReference>
<evidence type="ECO:0000259" key="1">
    <source>
        <dbReference type="PROSITE" id="PS50054"/>
    </source>
</evidence>
<dbReference type="GO" id="GO:0001691">
    <property type="term" value="F:pseudophosphatase activity"/>
    <property type="evidence" value="ECO:0007669"/>
    <property type="project" value="TreeGrafter"/>
</dbReference>
<protein>
    <recommendedName>
        <fullName evidence="5">Serine/threonine/tyrosine-interacting-like protein 1</fullName>
    </recommendedName>
</protein>
<name>A0A8S4A1M3_9EUPU</name>
<dbReference type="GO" id="GO:2001244">
    <property type="term" value="P:positive regulation of intrinsic apoptotic signaling pathway"/>
    <property type="evidence" value="ECO:0007669"/>
    <property type="project" value="TreeGrafter"/>
</dbReference>
<organism evidence="3 4">
    <name type="scientific">Candidula unifasciata</name>
    <dbReference type="NCBI Taxonomy" id="100452"/>
    <lineage>
        <taxon>Eukaryota</taxon>
        <taxon>Metazoa</taxon>
        <taxon>Spiralia</taxon>
        <taxon>Lophotrochozoa</taxon>
        <taxon>Mollusca</taxon>
        <taxon>Gastropoda</taxon>
        <taxon>Heterobranchia</taxon>
        <taxon>Euthyneura</taxon>
        <taxon>Panpulmonata</taxon>
        <taxon>Eupulmonata</taxon>
        <taxon>Stylommatophora</taxon>
        <taxon>Helicina</taxon>
        <taxon>Helicoidea</taxon>
        <taxon>Geomitridae</taxon>
        <taxon>Candidula</taxon>
    </lineage>
</organism>
<dbReference type="SMART" id="SM00195">
    <property type="entry name" value="DSPc"/>
    <property type="match status" value="1"/>
</dbReference>
<keyword evidence="4" id="KW-1185">Reference proteome</keyword>